<dbReference type="Proteomes" id="UP001295740">
    <property type="component" value="Unassembled WGS sequence"/>
</dbReference>
<comment type="caution">
    <text evidence="2">The sequence shown here is derived from an EMBL/GenBank/DDBJ whole genome shotgun (WGS) entry which is preliminary data.</text>
</comment>
<protein>
    <submittedName>
        <fullName evidence="2">Uu.00g131620.m01.CDS01</fullName>
    </submittedName>
</protein>
<organism evidence="2 3">
    <name type="scientific">Anthostomella pinea</name>
    <dbReference type="NCBI Taxonomy" id="933095"/>
    <lineage>
        <taxon>Eukaryota</taxon>
        <taxon>Fungi</taxon>
        <taxon>Dikarya</taxon>
        <taxon>Ascomycota</taxon>
        <taxon>Pezizomycotina</taxon>
        <taxon>Sordariomycetes</taxon>
        <taxon>Xylariomycetidae</taxon>
        <taxon>Xylariales</taxon>
        <taxon>Xylariaceae</taxon>
        <taxon>Anthostomella</taxon>
    </lineage>
</organism>
<sequence length="785" mass="80344">MADSITPQTPPRKLFKPSIKTKTPTPVRRPRSGTSTSAQSTRSFGQPTRQAAPNSAQKGTPDAPRSGSVASQSTGSLRKPALDDVAKSTTLAPLTDASEAPSGKLDDYAASDTTGDTPIGLVDHDVLTPTDTASRSTDTGGPLSRNTSDTLQRTTSSFKDKIARAKENSKDPSDAATGAAGGERDGGSDAKESSSQNMTDSLKSLAGNADGPLEDTANDLMESMSNSTEKLPSPSEMAKFFSDQGHSEMSSFIQALLESASEESSKDADEGANDAGDSAKGAGDGADSTNDSAKAATDQADQRHPEMNSFIQALLGNASEDSSKDAGEGANSTNDLAKATTDQAGKNTTGGLTDVSPNPMEELPNDDNLVAEPNERAKQAIGDTATDAKQKGSDGIESDKASSSEANNDAASAVQGKASDVSKKAEGATNNANGSGPGVAPTNKVGEPDTSSISEKAQVAAPKKLNWQPRKRQASQATKASDSAKGAAMGSKPNTPNGASGATQSADNMGQPAHIQRRIDIPLQRSDKGANGTAEAAKPGMGNSTNSLGDVKDLPGTDDLYSPDDLDDLPNGESQDPPEEILDPSVHSSSNITPIPQIPKVASIGSQPPLDLARLARGLGGHTVDDVGNIVNESGKVLGHATGDLPAMVGKKVSDDGEVYGNDGDVVGYVSENFTEPPPPADIPSEALGGLKVDHEGNILDSEGNIIGQFHQKPGANGALPPFANSGQTGAKKPGDEPAQESKPSVNAHTGGSPSDIFLDVKSTNDGIQLTIRIPTTFSKPPKGS</sequence>
<feature type="compositionally biased region" description="Polar residues" evidence="1">
    <location>
        <begin position="492"/>
        <end position="508"/>
    </location>
</feature>
<feature type="compositionally biased region" description="Acidic residues" evidence="1">
    <location>
        <begin position="561"/>
        <end position="582"/>
    </location>
</feature>
<feature type="compositionally biased region" description="Polar residues" evidence="1">
    <location>
        <begin position="742"/>
        <end position="753"/>
    </location>
</feature>
<gene>
    <name evidence="2" type="ORF">KHLLAP_LOCUS6236</name>
</gene>
<dbReference type="EMBL" id="CAUWAG010000007">
    <property type="protein sequence ID" value="CAJ2505768.1"/>
    <property type="molecule type" value="Genomic_DNA"/>
</dbReference>
<feature type="region of interest" description="Disordered" evidence="1">
    <location>
        <begin position="713"/>
        <end position="760"/>
    </location>
</feature>
<accession>A0AAI8VIU7</accession>
<feature type="compositionally biased region" description="Polar residues" evidence="1">
    <location>
        <begin position="330"/>
        <end position="351"/>
    </location>
</feature>
<feature type="region of interest" description="Disordered" evidence="1">
    <location>
        <begin position="1"/>
        <end position="605"/>
    </location>
</feature>
<feature type="compositionally biased region" description="Polar residues" evidence="1">
    <location>
        <begin position="129"/>
        <end position="157"/>
    </location>
</feature>
<proteinExistence type="predicted"/>
<keyword evidence="3" id="KW-1185">Reference proteome</keyword>
<feature type="compositionally biased region" description="Basic and acidic residues" evidence="1">
    <location>
        <begin position="158"/>
        <end position="173"/>
    </location>
</feature>
<feature type="compositionally biased region" description="Basic and acidic residues" evidence="1">
    <location>
        <begin position="182"/>
        <end position="192"/>
    </location>
</feature>
<evidence type="ECO:0000313" key="3">
    <source>
        <dbReference type="Proteomes" id="UP001295740"/>
    </source>
</evidence>
<name>A0AAI8VIU7_9PEZI</name>
<feature type="compositionally biased region" description="Basic and acidic residues" evidence="1">
    <location>
        <begin position="386"/>
        <end position="402"/>
    </location>
</feature>
<feature type="compositionally biased region" description="Low complexity" evidence="1">
    <location>
        <begin position="403"/>
        <end position="413"/>
    </location>
</feature>
<evidence type="ECO:0000256" key="1">
    <source>
        <dbReference type="SAM" id="MobiDB-lite"/>
    </source>
</evidence>
<feature type="compositionally biased region" description="Polar residues" evidence="1">
    <location>
        <begin position="193"/>
        <end position="202"/>
    </location>
</feature>
<feature type="compositionally biased region" description="Low complexity" evidence="1">
    <location>
        <begin position="273"/>
        <end position="287"/>
    </location>
</feature>
<evidence type="ECO:0000313" key="2">
    <source>
        <dbReference type="EMBL" id="CAJ2505768.1"/>
    </source>
</evidence>
<feature type="compositionally biased region" description="Polar residues" evidence="1">
    <location>
        <begin position="32"/>
        <end position="58"/>
    </location>
</feature>
<reference evidence="2" key="1">
    <citation type="submission" date="2023-10" db="EMBL/GenBank/DDBJ databases">
        <authorList>
            <person name="Hackl T."/>
        </authorList>
    </citation>
    <scope>NUCLEOTIDE SEQUENCE</scope>
</reference>
<feature type="compositionally biased region" description="Basic and acidic residues" evidence="1">
    <location>
        <begin position="517"/>
        <end position="528"/>
    </location>
</feature>
<dbReference type="InterPro" id="IPR022124">
    <property type="entry name" value="DUF3659"/>
</dbReference>
<dbReference type="AlphaFoldDB" id="A0AAI8VIU7"/>
<dbReference type="Pfam" id="PF12396">
    <property type="entry name" value="DUF3659"/>
    <property type="match status" value="1"/>
</dbReference>